<evidence type="ECO:0000256" key="8">
    <source>
        <dbReference type="ARBA" id="ARBA00023077"/>
    </source>
</evidence>
<evidence type="ECO:0000256" key="5">
    <source>
        <dbReference type="ARBA" id="ARBA00022692"/>
    </source>
</evidence>
<keyword evidence="2 11" id="KW-0813">Transport</keyword>
<keyword evidence="13" id="KW-0732">Signal</keyword>
<dbReference type="EMBL" id="SGIS01000070">
    <property type="protein sequence ID" value="RZF59238.1"/>
    <property type="molecule type" value="Genomic_DNA"/>
</dbReference>
<dbReference type="InterPro" id="IPR012910">
    <property type="entry name" value="Plug_dom"/>
</dbReference>
<dbReference type="PROSITE" id="PS52016">
    <property type="entry name" value="TONB_DEPENDENT_REC_3"/>
    <property type="match status" value="1"/>
</dbReference>
<keyword evidence="5 11" id="KW-0812">Transmembrane</keyword>
<comment type="caution">
    <text evidence="16">The sequence shown here is derived from an EMBL/GenBank/DDBJ whole genome shotgun (WGS) entry which is preliminary data.</text>
</comment>
<evidence type="ECO:0000256" key="7">
    <source>
        <dbReference type="ARBA" id="ARBA00023065"/>
    </source>
</evidence>
<dbReference type="AlphaFoldDB" id="A0A4V2DBU8"/>
<keyword evidence="7" id="KW-0406">Ion transport</keyword>
<dbReference type="InterPro" id="IPR036942">
    <property type="entry name" value="Beta-barrel_TonB_sf"/>
</dbReference>
<evidence type="ECO:0000256" key="10">
    <source>
        <dbReference type="ARBA" id="ARBA00023237"/>
    </source>
</evidence>
<keyword evidence="9 11" id="KW-0472">Membrane</keyword>
<evidence type="ECO:0000256" key="1">
    <source>
        <dbReference type="ARBA" id="ARBA00004571"/>
    </source>
</evidence>
<feature type="chain" id="PRO_5020237470" evidence="13">
    <location>
        <begin position="19"/>
        <end position="782"/>
    </location>
</feature>
<evidence type="ECO:0000313" key="17">
    <source>
        <dbReference type="Proteomes" id="UP000292085"/>
    </source>
</evidence>
<comment type="similarity">
    <text evidence="11 12">Belongs to the TonB-dependent receptor family.</text>
</comment>
<feature type="domain" description="TonB-dependent receptor plug" evidence="15">
    <location>
        <begin position="58"/>
        <end position="159"/>
    </location>
</feature>
<comment type="subcellular location">
    <subcellularLocation>
        <location evidence="1 11">Cell outer membrane</location>
        <topology evidence="1 11">Multi-pass membrane protein</topology>
    </subcellularLocation>
</comment>
<evidence type="ECO:0000256" key="2">
    <source>
        <dbReference type="ARBA" id="ARBA00022448"/>
    </source>
</evidence>
<dbReference type="PANTHER" id="PTHR32552">
    <property type="entry name" value="FERRICHROME IRON RECEPTOR-RELATED"/>
    <property type="match status" value="1"/>
</dbReference>
<dbReference type="Pfam" id="PF07715">
    <property type="entry name" value="Plug"/>
    <property type="match status" value="1"/>
</dbReference>
<evidence type="ECO:0000259" key="15">
    <source>
        <dbReference type="Pfam" id="PF07715"/>
    </source>
</evidence>
<keyword evidence="8 12" id="KW-0798">TonB box</keyword>
<dbReference type="InterPro" id="IPR039426">
    <property type="entry name" value="TonB-dep_rcpt-like"/>
</dbReference>
<dbReference type="PANTHER" id="PTHR32552:SF81">
    <property type="entry name" value="TONB-DEPENDENT OUTER MEMBRANE RECEPTOR"/>
    <property type="match status" value="1"/>
</dbReference>
<evidence type="ECO:0000256" key="3">
    <source>
        <dbReference type="ARBA" id="ARBA00022452"/>
    </source>
</evidence>
<keyword evidence="4" id="KW-0410">Iron transport</keyword>
<evidence type="ECO:0000313" key="16">
    <source>
        <dbReference type="EMBL" id="RZF59238.1"/>
    </source>
</evidence>
<evidence type="ECO:0000256" key="13">
    <source>
        <dbReference type="SAM" id="SignalP"/>
    </source>
</evidence>
<evidence type="ECO:0000256" key="4">
    <source>
        <dbReference type="ARBA" id="ARBA00022496"/>
    </source>
</evidence>
<evidence type="ECO:0000256" key="9">
    <source>
        <dbReference type="ARBA" id="ARBA00023136"/>
    </source>
</evidence>
<keyword evidence="17" id="KW-1185">Reference proteome</keyword>
<sequence length="782" mass="83292">MLASASFVLGAWCSTAQAQTAAASETADAASQGTASSAADTENVDIIVTAQRRSESVLRVPVSVTVVSGDALRTSGVNDLGTITKLTPSLQIGSDDSFSVRGIGTSTFAPTIESSVSQVLDEVVLGSPTFAANAFYDIERVEVLNGPQGLLFGKNASAGLINISTTRPQFDKYGASFDLEATSRFRPGSDGQGARIRSTLNIPISEDVALRASGTYSTQDAVTQALEVPAGRNDLNLRQYGGRLKLLVNPTSALSIYLIGDYFRSSGLSGFSDSTFRTLGDNSQYPAILAASRITPGPDNLSSASDGEAYRDVELGGAQANISYLLGNGMEISSITAWKAFKQKFQADADLTPANFLNVNLNATKYDQFSQELRLALPATNPLSGQFGLYYFQSHTTNDVLRGGLNGLPAFVASGFPFCVDATVSAGPPPACNVNNEFLLGQDSHLTSTVKSYAAFGQVSYSLFDGFKLTAGGRLTRDEGSVALAENRTPYFVTLGVPDNFTTDRYANTNFSWRVGADFQITPQTLLYGFYGWGYKGPGFSNSSPAAGSRLAVNPEISKGGEVGVKSAMFDRKLTLSVSAFYTRFSDLQVQSFVERLQTNVLSNAATATTKGIDASVQLRPTRELSLSASASVIDAKFNSYPGAQCYTGQPGCVGTSTFNAAGQRVPLSSKFTSTVSADYMHPIIRHTDAIVNLTYYHRSPLTTSFAPQATIPTVDRLDANVGVRSGGMTFSVFCRNCTNQIRPFFIGSDAGDAVNKGTLTTTQRFNYDSVRTIGLRFGFNY</sequence>
<organism evidence="16 17">
    <name type="scientific">Sphingomonas populi</name>
    <dbReference type="NCBI Taxonomy" id="2484750"/>
    <lineage>
        <taxon>Bacteria</taxon>
        <taxon>Pseudomonadati</taxon>
        <taxon>Pseudomonadota</taxon>
        <taxon>Alphaproteobacteria</taxon>
        <taxon>Sphingomonadales</taxon>
        <taxon>Sphingomonadaceae</taxon>
        <taxon>Sphingomonas</taxon>
    </lineage>
</organism>
<keyword evidence="10 11" id="KW-0998">Cell outer membrane</keyword>
<protein>
    <submittedName>
        <fullName evidence="16">TonB-dependent receptor</fullName>
    </submittedName>
</protein>
<dbReference type="InterPro" id="IPR000531">
    <property type="entry name" value="Beta-barrel_TonB"/>
</dbReference>
<dbReference type="GO" id="GO:0009279">
    <property type="term" value="C:cell outer membrane"/>
    <property type="evidence" value="ECO:0007669"/>
    <property type="project" value="UniProtKB-SubCell"/>
</dbReference>
<dbReference type="GO" id="GO:0006826">
    <property type="term" value="P:iron ion transport"/>
    <property type="evidence" value="ECO:0007669"/>
    <property type="project" value="UniProtKB-KW"/>
</dbReference>
<dbReference type="SUPFAM" id="SSF56935">
    <property type="entry name" value="Porins"/>
    <property type="match status" value="1"/>
</dbReference>
<gene>
    <name evidence="16" type="ORF">EWE75_22815</name>
</gene>
<evidence type="ECO:0000259" key="14">
    <source>
        <dbReference type="Pfam" id="PF00593"/>
    </source>
</evidence>
<name>A0A4V2DBU8_9SPHN</name>
<dbReference type="OrthoDB" id="9760333at2"/>
<reference evidence="16 17" key="1">
    <citation type="submission" date="2019-02" db="EMBL/GenBank/DDBJ databases">
        <authorList>
            <person name="Li Y."/>
        </authorList>
    </citation>
    <scope>NUCLEOTIDE SEQUENCE [LARGE SCALE GENOMIC DNA]</scope>
    <source>
        <strain evidence="16 17">3-7</strain>
    </source>
</reference>
<proteinExistence type="inferred from homology"/>
<dbReference type="Proteomes" id="UP000292085">
    <property type="component" value="Unassembled WGS sequence"/>
</dbReference>
<dbReference type="Gene3D" id="2.40.170.20">
    <property type="entry name" value="TonB-dependent receptor, beta-barrel domain"/>
    <property type="match status" value="1"/>
</dbReference>
<feature type="signal peptide" evidence="13">
    <location>
        <begin position="1"/>
        <end position="18"/>
    </location>
</feature>
<keyword evidence="6" id="KW-0408">Iron</keyword>
<feature type="domain" description="TonB-dependent receptor-like beta-barrel" evidence="14">
    <location>
        <begin position="276"/>
        <end position="724"/>
    </location>
</feature>
<keyword evidence="16" id="KW-0675">Receptor</keyword>
<evidence type="ECO:0000256" key="6">
    <source>
        <dbReference type="ARBA" id="ARBA00023004"/>
    </source>
</evidence>
<evidence type="ECO:0000256" key="11">
    <source>
        <dbReference type="PROSITE-ProRule" id="PRU01360"/>
    </source>
</evidence>
<evidence type="ECO:0000256" key="12">
    <source>
        <dbReference type="RuleBase" id="RU003357"/>
    </source>
</evidence>
<dbReference type="Pfam" id="PF00593">
    <property type="entry name" value="TonB_dep_Rec_b-barrel"/>
    <property type="match status" value="1"/>
</dbReference>
<keyword evidence="3 11" id="KW-1134">Transmembrane beta strand</keyword>
<accession>A0A4V2DBU8</accession>